<evidence type="ECO:0000256" key="1">
    <source>
        <dbReference type="ARBA" id="ARBA00004496"/>
    </source>
</evidence>
<accession>A0A8J7GLH4</accession>
<name>A0A8J7GLH4_9BACL</name>
<gene>
    <name evidence="5" type="ORF">IRY55_12930</name>
</gene>
<keyword evidence="2" id="KW-0963">Cytoplasm</keyword>
<dbReference type="GO" id="GO:0034599">
    <property type="term" value="P:cellular response to oxidative stress"/>
    <property type="evidence" value="ECO:0007669"/>
    <property type="project" value="InterPro"/>
</dbReference>
<keyword evidence="6" id="KW-1185">Reference proteome</keyword>
<comment type="subcellular location">
    <subcellularLocation>
        <location evidence="1">Cytoplasm</location>
    </subcellularLocation>
</comment>
<evidence type="ECO:0000256" key="2">
    <source>
        <dbReference type="ARBA" id="ARBA00022490"/>
    </source>
</evidence>
<dbReference type="InterPro" id="IPR000415">
    <property type="entry name" value="Nitroreductase-like"/>
</dbReference>
<dbReference type="InterPro" id="IPR033877">
    <property type="entry name" value="Frm2/Hbn1"/>
</dbReference>
<feature type="domain" description="Nitroreductase" evidence="4">
    <location>
        <begin position="10"/>
        <end position="178"/>
    </location>
</feature>
<sequence>MSNLSFNEVIKRRRSIYSLNHNVALSKKEINELVNFAMKHSPSAFHSQTSRAIILYDHHHLQLWDIVEDTLRSIVPPENFASTISKLDSFRKGIGTILFFENDDVIKSFEKSYPSYAENFSGWAEQSTGIAQFAVWCSLTHENMGASLQHYNPIIDSKVKEEWNIPTYWILKAQMPFGGVESRPNEKDFIPDELRIKVFIN</sequence>
<dbReference type="CDD" id="cd02140">
    <property type="entry name" value="Frm2-like"/>
    <property type="match status" value="1"/>
</dbReference>
<keyword evidence="3" id="KW-0560">Oxidoreductase</keyword>
<dbReference type="InterPro" id="IPR029479">
    <property type="entry name" value="Nitroreductase"/>
</dbReference>
<dbReference type="Proteomes" id="UP000622653">
    <property type="component" value="Unassembled WGS sequence"/>
</dbReference>
<evidence type="ECO:0000313" key="6">
    <source>
        <dbReference type="Proteomes" id="UP000622653"/>
    </source>
</evidence>
<evidence type="ECO:0000256" key="3">
    <source>
        <dbReference type="ARBA" id="ARBA00023002"/>
    </source>
</evidence>
<dbReference type="RefSeq" id="WP_194563747.1">
    <property type="nucleotide sequence ID" value="NZ_JADKPV010000010.1"/>
</dbReference>
<dbReference type="AlphaFoldDB" id="A0A8J7GLH4"/>
<dbReference type="SUPFAM" id="SSF55469">
    <property type="entry name" value="FMN-dependent nitroreductase-like"/>
    <property type="match status" value="1"/>
</dbReference>
<proteinExistence type="predicted"/>
<evidence type="ECO:0000259" key="4">
    <source>
        <dbReference type="Pfam" id="PF00881"/>
    </source>
</evidence>
<dbReference type="FunFam" id="3.40.109.10:FF:000001">
    <property type="entry name" value="Nitroreductase family"/>
    <property type="match status" value="1"/>
</dbReference>
<dbReference type="Pfam" id="PF00881">
    <property type="entry name" value="Nitroreductase"/>
    <property type="match status" value="1"/>
</dbReference>
<dbReference type="EMBL" id="JADKPV010000010">
    <property type="protein sequence ID" value="MBF4502265.1"/>
    <property type="molecule type" value="Genomic_DNA"/>
</dbReference>
<organism evidence="5 6">
    <name type="scientific">Savagea serpentis</name>
    <dbReference type="NCBI Taxonomy" id="2785297"/>
    <lineage>
        <taxon>Bacteria</taxon>
        <taxon>Bacillati</taxon>
        <taxon>Bacillota</taxon>
        <taxon>Bacilli</taxon>
        <taxon>Bacillales</taxon>
        <taxon>Caryophanaceae</taxon>
        <taxon>Savagea</taxon>
    </lineage>
</organism>
<evidence type="ECO:0000313" key="5">
    <source>
        <dbReference type="EMBL" id="MBF4502265.1"/>
    </source>
</evidence>
<dbReference type="PANTHER" id="PTHR43035:SF1">
    <property type="entry name" value="FATTY ACID REPRESSION MUTANT PROTEIN 2-RELATED"/>
    <property type="match status" value="1"/>
</dbReference>
<dbReference type="PANTHER" id="PTHR43035">
    <property type="entry name" value="FATTY ACID REPRESSION MUTANT PROTEIN 2-RELATED"/>
    <property type="match status" value="1"/>
</dbReference>
<reference evidence="5" key="1">
    <citation type="submission" date="2020-11" db="EMBL/GenBank/DDBJ databases">
        <title>Multidrug resistant novel bacterium Savagea serpentis sp. nov., isolated from the scats of a vine snake (Ahaetulla nasuta).</title>
        <authorList>
            <person name="Venkata Ramana V."/>
            <person name="Vikas Patil S."/>
            <person name="Yogita Lugani V."/>
        </authorList>
    </citation>
    <scope>NUCLEOTIDE SEQUENCE</scope>
    <source>
        <strain evidence="5">SN6</strain>
    </source>
</reference>
<comment type="caution">
    <text evidence="5">The sequence shown here is derived from an EMBL/GenBank/DDBJ whole genome shotgun (WGS) entry which is preliminary data.</text>
</comment>
<dbReference type="Gene3D" id="3.40.109.10">
    <property type="entry name" value="NADH Oxidase"/>
    <property type="match status" value="1"/>
</dbReference>
<dbReference type="GO" id="GO:0005737">
    <property type="term" value="C:cytoplasm"/>
    <property type="evidence" value="ECO:0007669"/>
    <property type="project" value="UniProtKB-SubCell"/>
</dbReference>
<dbReference type="GO" id="GO:0016491">
    <property type="term" value="F:oxidoreductase activity"/>
    <property type="evidence" value="ECO:0007669"/>
    <property type="project" value="UniProtKB-KW"/>
</dbReference>
<protein>
    <submittedName>
        <fullName evidence="5">Nitroreductase family protein</fullName>
    </submittedName>
</protein>